<feature type="non-terminal residue" evidence="2">
    <location>
        <position position="1"/>
    </location>
</feature>
<dbReference type="Proteomes" id="UP000018888">
    <property type="component" value="Unassembled WGS sequence"/>
</dbReference>
<reference evidence="2 3" key="1">
    <citation type="journal article" date="2013" name="Proc. Natl. Acad. Sci. U.S.A.">
        <title>Genome of an arbuscular mycorrhizal fungus provides insight into the oldest plant symbiosis.</title>
        <authorList>
            <person name="Tisserant E."/>
            <person name="Malbreil M."/>
            <person name="Kuo A."/>
            <person name="Kohler A."/>
            <person name="Symeonidi A."/>
            <person name="Balestrini R."/>
            <person name="Charron P."/>
            <person name="Duensing N."/>
            <person name="Frei Dit Frey N."/>
            <person name="Gianinazzi-Pearson V."/>
            <person name="Gilbert L.B."/>
            <person name="Handa Y."/>
            <person name="Herr J.R."/>
            <person name="Hijri M."/>
            <person name="Koul R."/>
            <person name="Kawaguchi M."/>
            <person name="Krajinski F."/>
            <person name="Lammers P.J."/>
            <person name="Masclaux F.G."/>
            <person name="Murat C."/>
            <person name="Morin E."/>
            <person name="Ndikumana S."/>
            <person name="Pagni M."/>
            <person name="Petitpierre D."/>
            <person name="Requena N."/>
            <person name="Rosikiewicz P."/>
            <person name="Riley R."/>
            <person name="Saito K."/>
            <person name="San Clemente H."/>
            <person name="Shapiro H."/>
            <person name="van Tuinen D."/>
            <person name="Becard G."/>
            <person name="Bonfante P."/>
            <person name="Paszkowski U."/>
            <person name="Shachar-Hill Y.Y."/>
            <person name="Tuskan G.A."/>
            <person name="Young P.W."/>
            <person name="Sanders I.R."/>
            <person name="Henrissat B."/>
            <person name="Rensing S.A."/>
            <person name="Grigoriev I.V."/>
            <person name="Corradi N."/>
            <person name="Roux C."/>
            <person name="Martin F."/>
        </authorList>
    </citation>
    <scope>NUCLEOTIDE SEQUENCE [LARGE SCALE GENOMIC DNA]</scope>
    <source>
        <strain evidence="2 3">DAOM 197198</strain>
    </source>
</reference>
<sequence>STIYLKNGFFLFCMYLSGYIFPFFYSFLSYVSGGYIFFSLFFFYSCFSYVGVLLC</sequence>
<keyword evidence="1" id="KW-1133">Transmembrane helix</keyword>
<proteinExistence type="predicted"/>
<reference evidence="2 3" key="2">
    <citation type="journal article" date="2018" name="New Phytol.">
        <title>High intraspecific genome diversity in the model arbuscular mycorrhizal symbiont Rhizophagus irregularis.</title>
        <authorList>
            <person name="Chen E.C.H."/>
            <person name="Morin E."/>
            <person name="Beaudet D."/>
            <person name="Noel J."/>
            <person name="Yildirir G."/>
            <person name="Ndikumana S."/>
            <person name="Charron P."/>
            <person name="St-Onge C."/>
            <person name="Giorgi J."/>
            <person name="Kruger M."/>
            <person name="Marton T."/>
            <person name="Ropars J."/>
            <person name="Grigoriev I.V."/>
            <person name="Hainaut M."/>
            <person name="Henrissat B."/>
            <person name="Roux C."/>
            <person name="Martin F."/>
            <person name="Corradi N."/>
        </authorList>
    </citation>
    <scope>NUCLEOTIDE SEQUENCE [LARGE SCALE GENOMIC DNA]</scope>
    <source>
        <strain evidence="2 3">DAOM 197198</strain>
    </source>
</reference>
<evidence type="ECO:0000256" key="1">
    <source>
        <dbReference type="SAM" id="Phobius"/>
    </source>
</evidence>
<accession>A0A2P4P7E3</accession>
<organism evidence="2 3">
    <name type="scientific">Rhizophagus irregularis (strain DAOM 181602 / DAOM 197198 / MUCL 43194)</name>
    <name type="common">Arbuscular mycorrhizal fungus</name>
    <name type="synonym">Glomus intraradices</name>
    <dbReference type="NCBI Taxonomy" id="747089"/>
    <lineage>
        <taxon>Eukaryota</taxon>
        <taxon>Fungi</taxon>
        <taxon>Fungi incertae sedis</taxon>
        <taxon>Mucoromycota</taxon>
        <taxon>Glomeromycotina</taxon>
        <taxon>Glomeromycetes</taxon>
        <taxon>Glomerales</taxon>
        <taxon>Glomeraceae</taxon>
        <taxon>Rhizophagus</taxon>
    </lineage>
</organism>
<keyword evidence="1" id="KW-0472">Membrane</keyword>
<keyword evidence="1" id="KW-0812">Transmembrane</keyword>
<feature type="transmembrane region" description="Helical" evidence="1">
    <location>
        <begin position="9"/>
        <end position="28"/>
    </location>
</feature>
<evidence type="ECO:0000313" key="3">
    <source>
        <dbReference type="Proteomes" id="UP000018888"/>
    </source>
</evidence>
<gene>
    <name evidence="2" type="ORF">GLOIN_2v1704854</name>
</gene>
<dbReference type="AlphaFoldDB" id="A0A2P4P7E3"/>
<keyword evidence="3" id="KW-1185">Reference proteome</keyword>
<protein>
    <submittedName>
        <fullName evidence="2">Uncharacterized protein</fullName>
    </submittedName>
</protein>
<dbReference type="EMBL" id="AUPC02000347">
    <property type="protein sequence ID" value="POG61310.1"/>
    <property type="molecule type" value="Genomic_DNA"/>
</dbReference>
<evidence type="ECO:0000313" key="2">
    <source>
        <dbReference type="EMBL" id="POG61310.1"/>
    </source>
</evidence>
<name>A0A2P4P7E3_RHIID</name>
<feature type="transmembrane region" description="Helical" evidence="1">
    <location>
        <begin position="34"/>
        <end position="54"/>
    </location>
</feature>
<comment type="caution">
    <text evidence="2">The sequence shown here is derived from an EMBL/GenBank/DDBJ whole genome shotgun (WGS) entry which is preliminary data.</text>
</comment>